<evidence type="ECO:0000313" key="3">
    <source>
        <dbReference type="Proteomes" id="UP000265663"/>
    </source>
</evidence>
<accession>A0A3M7M2K3</accession>
<evidence type="ECO:0000313" key="2">
    <source>
        <dbReference type="EMBL" id="RMZ68702.1"/>
    </source>
</evidence>
<sequence length="319" mass="37436">METHELPQTMEQRLNEEYEKCIRSFRAARYKRELELSTRDLRRRIEELESQVEFLGNESFSAGCKVVDASLQYSKIACPNLCNKIMLTFPREIRDIIYFYFIGHGLWAPAGSQMLVRDLDSLRTKAVQWTKDFVGASMAREMAETFYRTTKFIFTSSDATAIYRLRLNNEFGLDFLPVSFISDIEYRISLYSVEIPGYPIDPRADLEFLFGFRPGTAITMMLARQEWLLVDDLTFIFPVFQRLMDLKYRIRVSLELERNFPDVGVKFISEWNPVSAQAVIEAYWKKRVDAEEELQQAKLDEQLAIYSDMTWDMPTLIAR</sequence>
<gene>
    <name evidence="2" type="ORF">GMOD_00002507</name>
</gene>
<protein>
    <submittedName>
        <fullName evidence="2">5-methylthioadenosine phosphorylase</fullName>
    </submittedName>
</protein>
<dbReference type="AlphaFoldDB" id="A0A3M7M2K3"/>
<name>A0A3M7M2K3_9PLEO</name>
<feature type="coiled-coil region" evidence="1">
    <location>
        <begin position="31"/>
        <end position="58"/>
    </location>
</feature>
<keyword evidence="3" id="KW-1185">Reference proteome</keyword>
<dbReference type="EMBL" id="KE747817">
    <property type="protein sequence ID" value="RMZ68702.1"/>
    <property type="molecule type" value="Genomic_DNA"/>
</dbReference>
<keyword evidence="1" id="KW-0175">Coiled coil</keyword>
<organism evidence="2 3">
    <name type="scientific">Pyrenophora seminiperda CCB06</name>
    <dbReference type="NCBI Taxonomy" id="1302712"/>
    <lineage>
        <taxon>Eukaryota</taxon>
        <taxon>Fungi</taxon>
        <taxon>Dikarya</taxon>
        <taxon>Ascomycota</taxon>
        <taxon>Pezizomycotina</taxon>
        <taxon>Dothideomycetes</taxon>
        <taxon>Pleosporomycetidae</taxon>
        <taxon>Pleosporales</taxon>
        <taxon>Pleosporineae</taxon>
        <taxon>Pleosporaceae</taxon>
        <taxon>Pyrenophora</taxon>
    </lineage>
</organism>
<evidence type="ECO:0000256" key="1">
    <source>
        <dbReference type="SAM" id="Coils"/>
    </source>
</evidence>
<dbReference type="OrthoDB" id="3676762at2759"/>
<dbReference type="Proteomes" id="UP000265663">
    <property type="component" value="Unassembled WGS sequence"/>
</dbReference>
<reference evidence="2 3" key="1">
    <citation type="journal article" date="2014" name="PLoS ONE">
        <title>De novo Genome Assembly of the Fungal Plant Pathogen Pyrenophora semeniperda.</title>
        <authorList>
            <person name="Soliai M.M."/>
            <person name="Meyer S.E."/>
            <person name="Udall J.A."/>
            <person name="Elzinga D.E."/>
            <person name="Hermansen R.A."/>
            <person name="Bodily P.M."/>
            <person name="Hart A.A."/>
            <person name="Coleman C.E."/>
        </authorList>
    </citation>
    <scope>NUCLEOTIDE SEQUENCE [LARGE SCALE GENOMIC DNA]</scope>
    <source>
        <strain evidence="2 3">CCB06</strain>
        <tissue evidence="2">Mycelium</tissue>
    </source>
</reference>
<proteinExistence type="predicted"/>